<keyword evidence="4 6" id="KW-0862">Zinc</keyword>
<evidence type="ECO:0000256" key="2">
    <source>
        <dbReference type="ARBA" id="ARBA00022737"/>
    </source>
</evidence>
<accession>A0A834WRZ5</accession>
<dbReference type="Proteomes" id="UP000634136">
    <property type="component" value="Unassembled WGS sequence"/>
</dbReference>
<organism evidence="8 9">
    <name type="scientific">Senna tora</name>
    <dbReference type="NCBI Taxonomy" id="362788"/>
    <lineage>
        <taxon>Eukaryota</taxon>
        <taxon>Viridiplantae</taxon>
        <taxon>Streptophyta</taxon>
        <taxon>Embryophyta</taxon>
        <taxon>Tracheophyta</taxon>
        <taxon>Spermatophyta</taxon>
        <taxon>Magnoliopsida</taxon>
        <taxon>eudicotyledons</taxon>
        <taxon>Gunneridae</taxon>
        <taxon>Pentapetalae</taxon>
        <taxon>rosids</taxon>
        <taxon>fabids</taxon>
        <taxon>Fabales</taxon>
        <taxon>Fabaceae</taxon>
        <taxon>Caesalpinioideae</taxon>
        <taxon>Cassia clade</taxon>
        <taxon>Senna</taxon>
    </lineage>
</organism>
<dbReference type="InterPro" id="IPR000571">
    <property type="entry name" value="Znf_CCCH"/>
</dbReference>
<dbReference type="OrthoDB" id="410307at2759"/>
<proteinExistence type="predicted"/>
<sequence length="326" mass="36729">MMIGEPTRLVPNLQISHPHTSPTPFPTHLNFNANPDFPPSIDFDLLCHHDDDLDDVVLPFDAFSADHFRMFEFKIRKCARARSHDWTQCPYAHPGEKARRRDPRKHHYSGAACPEFRKGNCRKGDSCEFAHGVFECWLHPSRYRTQFCKDGINCRRPVCFFAHSPDQLRFLVNNSADSSSDAPISCLASTFVSSPTSVLNSSLSPPTSPGSSRYGGVCEIATSLRNVQLDENYKPPSSTRGLASPRAFGFGSPRGSNLRPGFPNRSQHEEPAMERVESGRELRAKIYAKLTIFSLHVVAILLVFVKSFSGGKKWVFVFNLGFLYWF</sequence>
<dbReference type="FunFam" id="3.30.1370.210:FF:000009">
    <property type="entry name" value="Zinc finger CCCH domain-containing protein 66"/>
    <property type="match status" value="1"/>
</dbReference>
<evidence type="ECO:0000256" key="5">
    <source>
        <dbReference type="ARBA" id="ARBA00023125"/>
    </source>
</evidence>
<keyword evidence="1 6" id="KW-0479">Metal-binding</keyword>
<dbReference type="AlphaFoldDB" id="A0A834WRZ5"/>
<dbReference type="GO" id="GO:0003677">
    <property type="term" value="F:DNA binding"/>
    <property type="evidence" value="ECO:0007669"/>
    <property type="project" value="UniProtKB-KW"/>
</dbReference>
<dbReference type="Pfam" id="PF00642">
    <property type="entry name" value="zf-CCCH"/>
    <property type="match status" value="1"/>
</dbReference>
<protein>
    <submittedName>
        <fullName evidence="8">Zinc finger CCCH domain-containing protein 23-like</fullName>
    </submittedName>
</protein>
<dbReference type="PROSITE" id="PS50103">
    <property type="entry name" value="ZF_C3H1"/>
    <property type="match status" value="1"/>
</dbReference>
<dbReference type="GO" id="GO:0008270">
    <property type="term" value="F:zinc ion binding"/>
    <property type="evidence" value="ECO:0007669"/>
    <property type="project" value="UniProtKB-KW"/>
</dbReference>
<dbReference type="Gene3D" id="3.30.1370.210">
    <property type="match status" value="1"/>
</dbReference>
<keyword evidence="3 6" id="KW-0863">Zinc-finger</keyword>
<evidence type="ECO:0000313" key="9">
    <source>
        <dbReference type="Proteomes" id="UP000634136"/>
    </source>
</evidence>
<gene>
    <name evidence="8" type="ORF">G2W53_012829</name>
</gene>
<evidence type="ECO:0000259" key="7">
    <source>
        <dbReference type="PROSITE" id="PS50103"/>
    </source>
</evidence>
<dbReference type="InterPro" id="IPR057444">
    <property type="entry name" value="Znf-CCCH_AtC3H23-like"/>
</dbReference>
<evidence type="ECO:0000313" key="8">
    <source>
        <dbReference type="EMBL" id="KAF7830496.1"/>
    </source>
</evidence>
<evidence type="ECO:0000256" key="4">
    <source>
        <dbReference type="ARBA" id="ARBA00022833"/>
    </source>
</evidence>
<name>A0A834WRZ5_9FABA</name>
<evidence type="ECO:0000256" key="3">
    <source>
        <dbReference type="ARBA" id="ARBA00022771"/>
    </source>
</evidence>
<comment type="caution">
    <text evidence="8">The sequence shown here is derived from an EMBL/GenBank/DDBJ whole genome shotgun (WGS) entry which is preliminary data.</text>
</comment>
<dbReference type="InterPro" id="IPR045234">
    <property type="entry name" value="Unkempt-like"/>
</dbReference>
<dbReference type="PANTHER" id="PTHR14493:SF147">
    <property type="entry name" value="ZINC FINGER CCCH DOMAIN-CONTAINING PROTEIN 23"/>
    <property type="match status" value="1"/>
</dbReference>
<keyword evidence="5" id="KW-0238">DNA-binding</keyword>
<dbReference type="Pfam" id="PF25512">
    <property type="entry name" value="zf-CCCH_AtC3H23"/>
    <property type="match status" value="1"/>
</dbReference>
<feature type="domain" description="C3H1-type" evidence="7">
    <location>
        <begin position="108"/>
        <end position="134"/>
    </location>
</feature>
<dbReference type="GO" id="GO:0006355">
    <property type="term" value="P:regulation of DNA-templated transcription"/>
    <property type="evidence" value="ECO:0007669"/>
    <property type="project" value="UniProtKB-ARBA"/>
</dbReference>
<dbReference type="SMART" id="SM00356">
    <property type="entry name" value="ZnF_C3H1"/>
    <property type="match status" value="2"/>
</dbReference>
<keyword evidence="9" id="KW-1185">Reference proteome</keyword>
<keyword evidence="2" id="KW-0677">Repeat</keyword>
<evidence type="ECO:0000256" key="6">
    <source>
        <dbReference type="PROSITE-ProRule" id="PRU00723"/>
    </source>
</evidence>
<feature type="zinc finger region" description="C3H1-type" evidence="6">
    <location>
        <begin position="108"/>
        <end position="134"/>
    </location>
</feature>
<reference evidence="8" key="1">
    <citation type="submission" date="2020-09" db="EMBL/GenBank/DDBJ databases">
        <title>Genome-Enabled Discovery of Anthraquinone Biosynthesis in Senna tora.</title>
        <authorList>
            <person name="Kang S.-H."/>
            <person name="Pandey R.P."/>
            <person name="Lee C.-M."/>
            <person name="Sim J.-S."/>
            <person name="Jeong J.-T."/>
            <person name="Choi B.-S."/>
            <person name="Jung M."/>
            <person name="Ginzburg D."/>
            <person name="Zhao K."/>
            <person name="Won S.Y."/>
            <person name="Oh T.-J."/>
            <person name="Yu Y."/>
            <person name="Kim N.-H."/>
            <person name="Lee O.R."/>
            <person name="Lee T.-H."/>
            <person name="Bashyal P."/>
            <person name="Kim T.-S."/>
            <person name="Lee W.-H."/>
            <person name="Kawkins C."/>
            <person name="Kim C.-K."/>
            <person name="Kim J.S."/>
            <person name="Ahn B.O."/>
            <person name="Rhee S.Y."/>
            <person name="Sohng J.K."/>
        </authorList>
    </citation>
    <scope>NUCLEOTIDE SEQUENCE</scope>
    <source>
        <tissue evidence="8">Leaf</tissue>
    </source>
</reference>
<dbReference type="PANTHER" id="PTHR14493">
    <property type="entry name" value="UNKEMPT FAMILY MEMBER"/>
    <property type="match status" value="1"/>
</dbReference>
<dbReference type="EMBL" id="JAAIUW010000005">
    <property type="protein sequence ID" value="KAF7830496.1"/>
    <property type="molecule type" value="Genomic_DNA"/>
</dbReference>
<evidence type="ECO:0000256" key="1">
    <source>
        <dbReference type="ARBA" id="ARBA00022723"/>
    </source>
</evidence>